<protein>
    <recommendedName>
        <fullName evidence="5">Diaminopimelate epimerase</fullName>
    </recommendedName>
</protein>
<dbReference type="InterPro" id="IPR001653">
    <property type="entry name" value="DAP_epimerase_DapF"/>
</dbReference>
<dbReference type="GO" id="GO:0005829">
    <property type="term" value="C:cytosol"/>
    <property type="evidence" value="ECO:0007669"/>
    <property type="project" value="TreeGrafter"/>
</dbReference>
<gene>
    <name evidence="3" type="ORF">GTO85_07155</name>
</gene>
<evidence type="ECO:0000256" key="2">
    <source>
        <dbReference type="ARBA" id="ARBA00023235"/>
    </source>
</evidence>
<dbReference type="PANTHER" id="PTHR31689">
    <property type="entry name" value="DIAMINOPIMELATE EPIMERASE, CHLOROPLASTIC"/>
    <property type="match status" value="1"/>
</dbReference>
<dbReference type="Pfam" id="PF01678">
    <property type="entry name" value="DAP_epimerase"/>
    <property type="match status" value="1"/>
</dbReference>
<sequence length="170" mass="18993">MAVPNPQLMSFVNKDQISGPILGIVGKKLNSKNPYFTDGVNVNFAQIIAKNKIFVRTFERGVGFTNACGTGMSATSLALLLTHPEYVEIDKTIDVYNPGGMVRTKLHCENNRYWIELIGNATFTDKIEISEDNLIHANFSNINSQETDEQGAYKKFVDDLPKFNDVKTLK</sequence>
<reference evidence="3 4" key="1">
    <citation type="submission" date="2020-01" db="EMBL/GenBank/DDBJ databases">
        <title>Complete and circular genome sequences of six lactobacillus isolates from horses.</title>
        <authorList>
            <person name="Hassan H.M."/>
        </authorList>
    </citation>
    <scope>NUCLEOTIDE SEQUENCE [LARGE SCALE GENOMIC DNA]</scope>
    <source>
        <strain evidence="3 4">1D</strain>
    </source>
</reference>
<name>A0A7H9E923_9LACO</name>
<evidence type="ECO:0008006" key="5">
    <source>
        <dbReference type="Google" id="ProtNLM"/>
    </source>
</evidence>
<dbReference type="AlphaFoldDB" id="A0A7H9E923"/>
<evidence type="ECO:0000313" key="3">
    <source>
        <dbReference type="EMBL" id="QLL74143.1"/>
    </source>
</evidence>
<comment type="similarity">
    <text evidence="1">Belongs to the diaminopimelate epimerase family.</text>
</comment>
<accession>A0A7H9E923</accession>
<organism evidence="3 4">
    <name type="scientific">Lactobacillus crispatus</name>
    <dbReference type="NCBI Taxonomy" id="47770"/>
    <lineage>
        <taxon>Bacteria</taxon>
        <taxon>Bacillati</taxon>
        <taxon>Bacillota</taxon>
        <taxon>Bacilli</taxon>
        <taxon>Lactobacillales</taxon>
        <taxon>Lactobacillaceae</taxon>
        <taxon>Lactobacillus</taxon>
    </lineage>
</organism>
<dbReference type="PANTHER" id="PTHR31689:SF0">
    <property type="entry name" value="DIAMINOPIMELATE EPIMERASE"/>
    <property type="match status" value="1"/>
</dbReference>
<dbReference type="Proteomes" id="UP000510660">
    <property type="component" value="Chromosome"/>
</dbReference>
<dbReference type="Gene3D" id="3.10.310.10">
    <property type="entry name" value="Diaminopimelate Epimerase, Chain A, domain 1"/>
    <property type="match status" value="1"/>
</dbReference>
<proteinExistence type="inferred from homology"/>
<dbReference type="SUPFAM" id="SSF54506">
    <property type="entry name" value="Diaminopimelate epimerase-like"/>
    <property type="match status" value="1"/>
</dbReference>
<evidence type="ECO:0000313" key="4">
    <source>
        <dbReference type="Proteomes" id="UP000510660"/>
    </source>
</evidence>
<evidence type="ECO:0000256" key="1">
    <source>
        <dbReference type="ARBA" id="ARBA00010219"/>
    </source>
</evidence>
<dbReference type="GO" id="GO:0008837">
    <property type="term" value="F:diaminopimelate epimerase activity"/>
    <property type="evidence" value="ECO:0007669"/>
    <property type="project" value="InterPro"/>
</dbReference>
<dbReference type="GO" id="GO:0009089">
    <property type="term" value="P:lysine biosynthetic process via diaminopimelate"/>
    <property type="evidence" value="ECO:0007669"/>
    <property type="project" value="InterPro"/>
</dbReference>
<keyword evidence="2" id="KW-0413">Isomerase</keyword>
<dbReference type="EMBL" id="CP047415">
    <property type="protein sequence ID" value="QLL74143.1"/>
    <property type="molecule type" value="Genomic_DNA"/>
</dbReference>